<dbReference type="EMBL" id="JAZHBO010000002">
    <property type="protein sequence ID" value="MEF2156388.1"/>
    <property type="molecule type" value="Genomic_DNA"/>
</dbReference>
<name>A0ABU7V1H9_9GAMM</name>
<organism evidence="2 3">
    <name type="scientific">Aquilutibacter rugosus</name>
    <dbReference type="NCBI Taxonomy" id="3115820"/>
    <lineage>
        <taxon>Bacteria</taxon>
        <taxon>Pseudomonadati</taxon>
        <taxon>Pseudomonadota</taxon>
        <taxon>Gammaproteobacteria</taxon>
        <taxon>Lysobacterales</taxon>
        <taxon>Lysobacteraceae</taxon>
        <taxon>Aquilutibacter</taxon>
    </lineage>
</organism>
<protein>
    <submittedName>
        <fullName evidence="2">Uncharacterized protein</fullName>
    </submittedName>
</protein>
<comment type="caution">
    <text evidence="2">The sequence shown here is derived from an EMBL/GenBank/DDBJ whole genome shotgun (WGS) entry which is preliminary data.</text>
</comment>
<accession>A0ABU7V1H9</accession>
<evidence type="ECO:0000313" key="3">
    <source>
        <dbReference type="Proteomes" id="UP001356170"/>
    </source>
</evidence>
<reference evidence="2 3" key="1">
    <citation type="submission" date="2024-01" db="EMBL/GenBank/DDBJ databases">
        <title>Novel species of the genus Luteimonas isolated from rivers.</title>
        <authorList>
            <person name="Lu H."/>
        </authorList>
    </citation>
    <scope>NUCLEOTIDE SEQUENCE [LARGE SCALE GENOMIC DNA]</scope>
    <source>
        <strain evidence="2 3">FXH3W</strain>
    </source>
</reference>
<proteinExistence type="predicted"/>
<sequence>MAKPWEEYQDGPWSEYANKSERPNLSGFQSGQTPHTKDVKATRKQVVKQKAQRMSAPQRFIAGASNAVGKPIVGAAQMLGIAPEWTQREMDRLDAESEGLGTAGKVGGVVGDALTWAAPGGAIGKIGAIGKAGQKASQAIANVGVGAVAGGLQPIHDGESRAQNAAWGGAAAGVGHGLASAIGGSGARAAAQAVPATNRQLAKRAIERGIPVTAAQVSDAPLAKVAGSISKHLPFSGASGKAAAQQGAFNRAVTETFGESADNISDDLILGAKSRIGAGYDDIYSRNNIPLSPEAMSQLGTAKQQGLDILTADQGDVLSRQLDSIINTAENGVLSGPKYQALRSQLLRAETNGGALGEAVRGVRSALDNIADGAVGGDDAAALATLRGQYRNLKLTEKALAQVEGAKGNVRPASLWNLSNGKYGATPEMRELAKIGQVVLKDPIPDSGTAQRLMTMLAVGGPLGLAGGIPMLLQGAAAGATIGRAANSNALARFMLRENPGAWRQQASEGLGALSRYASVPMGVATMPLMPWADEPQE</sequence>
<evidence type="ECO:0000313" key="2">
    <source>
        <dbReference type="EMBL" id="MEF2156388.1"/>
    </source>
</evidence>
<keyword evidence="3" id="KW-1185">Reference proteome</keyword>
<feature type="region of interest" description="Disordered" evidence="1">
    <location>
        <begin position="1"/>
        <end position="40"/>
    </location>
</feature>
<evidence type="ECO:0000256" key="1">
    <source>
        <dbReference type="SAM" id="MobiDB-lite"/>
    </source>
</evidence>
<dbReference type="RefSeq" id="WP_331704178.1">
    <property type="nucleotide sequence ID" value="NZ_JAZHBO010000002.1"/>
</dbReference>
<dbReference type="Proteomes" id="UP001356170">
    <property type="component" value="Unassembled WGS sequence"/>
</dbReference>
<gene>
    <name evidence="2" type="ORF">V3390_09160</name>
</gene>